<dbReference type="EMBL" id="QGKX02001521">
    <property type="protein sequence ID" value="KAF3506886.1"/>
    <property type="molecule type" value="Genomic_DNA"/>
</dbReference>
<accession>A0A8S9NSZ6</accession>
<reference evidence="1" key="1">
    <citation type="submission" date="2019-12" db="EMBL/GenBank/DDBJ databases">
        <title>Genome sequencing and annotation of Brassica cretica.</title>
        <authorList>
            <person name="Studholme D.J."/>
            <person name="Sarris P."/>
        </authorList>
    </citation>
    <scope>NUCLEOTIDE SEQUENCE</scope>
    <source>
        <strain evidence="1">PFS-109/04</strain>
        <tissue evidence="1">Leaf</tissue>
    </source>
</reference>
<proteinExistence type="predicted"/>
<dbReference type="Proteomes" id="UP000712600">
    <property type="component" value="Unassembled WGS sequence"/>
</dbReference>
<organism evidence="1 2">
    <name type="scientific">Brassica cretica</name>
    <name type="common">Mustard</name>
    <dbReference type="NCBI Taxonomy" id="69181"/>
    <lineage>
        <taxon>Eukaryota</taxon>
        <taxon>Viridiplantae</taxon>
        <taxon>Streptophyta</taxon>
        <taxon>Embryophyta</taxon>
        <taxon>Tracheophyta</taxon>
        <taxon>Spermatophyta</taxon>
        <taxon>Magnoliopsida</taxon>
        <taxon>eudicotyledons</taxon>
        <taxon>Gunneridae</taxon>
        <taxon>Pentapetalae</taxon>
        <taxon>rosids</taxon>
        <taxon>malvids</taxon>
        <taxon>Brassicales</taxon>
        <taxon>Brassicaceae</taxon>
        <taxon>Brassiceae</taxon>
        <taxon>Brassica</taxon>
    </lineage>
</organism>
<dbReference type="AlphaFoldDB" id="A0A8S9NSZ6"/>
<protein>
    <submittedName>
        <fullName evidence="1">Uncharacterized protein</fullName>
    </submittedName>
</protein>
<evidence type="ECO:0000313" key="2">
    <source>
        <dbReference type="Proteomes" id="UP000712600"/>
    </source>
</evidence>
<comment type="caution">
    <text evidence="1">The sequence shown here is derived from an EMBL/GenBank/DDBJ whole genome shotgun (WGS) entry which is preliminary data.</text>
</comment>
<gene>
    <name evidence="1" type="ORF">F2Q69_00008341</name>
</gene>
<name>A0A8S9NSZ6_BRACR</name>
<sequence>MFSEFELPLGFEDCRNGPPREPRAGRDASWNKLECELERARTDGAGADQMNTSWNDCKNRLGFVGFRLGFQSKSARTVSVLTVWENDLFEVPR</sequence>
<evidence type="ECO:0000313" key="1">
    <source>
        <dbReference type="EMBL" id="KAF3506886.1"/>
    </source>
</evidence>